<reference evidence="2 3" key="1">
    <citation type="journal article" date="2019" name="Int. J. Syst. Evol. Microbiol.">
        <title>The Global Catalogue of Microorganisms (GCM) 10K type strain sequencing project: providing services to taxonomists for standard genome sequencing and annotation.</title>
        <authorList>
            <consortium name="The Broad Institute Genomics Platform"/>
            <consortium name="The Broad Institute Genome Sequencing Center for Infectious Disease"/>
            <person name="Wu L."/>
            <person name="Ma J."/>
        </authorList>
    </citation>
    <scope>NUCLEOTIDE SEQUENCE [LARGE SCALE GENOMIC DNA]</scope>
    <source>
        <strain evidence="2 3">JCM 9383</strain>
    </source>
</reference>
<accession>A0ABN3VP46</accession>
<dbReference type="RefSeq" id="WP_344685437.1">
    <property type="nucleotide sequence ID" value="NZ_BAAAUX010000029.1"/>
</dbReference>
<feature type="transmembrane region" description="Helical" evidence="1">
    <location>
        <begin position="160"/>
        <end position="182"/>
    </location>
</feature>
<protein>
    <submittedName>
        <fullName evidence="2">Uncharacterized protein</fullName>
    </submittedName>
</protein>
<dbReference type="Proteomes" id="UP001500979">
    <property type="component" value="Unassembled WGS sequence"/>
</dbReference>
<dbReference type="InterPro" id="IPR047928">
    <property type="entry name" value="Perm_prefix_1"/>
</dbReference>
<gene>
    <name evidence="2" type="ORF">GCM10010470_59820</name>
</gene>
<dbReference type="NCBIfam" id="NF038403">
    <property type="entry name" value="perm_prefix_1"/>
    <property type="match status" value="1"/>
</dbReference>
<dbReference type="EMBL" id="BAAAUX010000029">
    <property type="protein sequence ID" value="GAA2816349.1"/>
    <property type="molecule type" value="Genomic_DNA"/>
</dbReference>
<evidence type="ECO:0000313" key="3">
    <source>
        <dbReference type="Proteomes" id="UP001500979"/>
    </source>
</evidence>
<proteinExistence type="predicted"/>
<keyword evidence="3" id="KW-1185">Reference proteome</keyword>
<keyword evidence="1" id="KW-1133">Transmembrane helix</keyword>
<name>A0ABN3VP46_9PSEU</name>
<organism evidence="2 3">
    <name type="scientific">Saccharopolyspora taberi</name>
    <dbReference type="NCBI Taxonomy" id="60895"/>
    <lineage>
        <taxon>Bacteria</taxon>
        <taxon>Bacillati</taxon>
        <taxon>Actinomycetota</taxon>
        <taxon>Actinomycetes</taxon>
        <taxon>Pseudonocardiales</taxon>
        <taxon>Pseudonocardiaceae</taxon>
        <taxon>Saccharopolyspora</taxon>
    </lineage>
</organism>
<keyword evidence="1" id="KW-0812">Transmembrane</keyword>
<evidence type="ECO:0000313" key="2">
    <source>
        <dbReference type="EMBL" id="GAA2816349.1"/>
    </source>
</evidence>
<evidence type="ECO:0000256" key="1">
    <source>
        <dbReference type="SAM" id="Phobius"/>
    </source>
</evidence>
<feature type="transmembrane region" description="Helical" evidence="1">
    <location>
        <begin position="124"/>
        <end position="148"/>
    </location>
</feature>
<comment type="caution">
    <text evidence="2">The sequence shown here is derived from an EMBL/GenBank/DDBJ whole genome shotgun (WGS) entry which is preliminary data.</text>
</comment>
<sequence>MTAISQTTAIDSHVAALSAALHGPAKEKARMVREAHDGLTDAAAALTEHGVPADRAAAQAVRDFGAVDELRPVFQRELTLAQVRRTAALVALTGAVLVGCRQLTNAVAPYDQGGIALRITGVLAMHLGGAVAVAAVFAAVALAVTGPLGRLLPTPHRLPLVMAWTATSASAALGVSALALAVASASTGNWLLVPVIGTLVMVSHVKVGSSARACRECAQLS</sequence>
<keyword evidence="1" id="KW-0472">Membrane</keyword>